<evidence type="ECO:0000313" key="8">
    <source>
        <dbReference type="Proteomes" id="UP000254866"/>
    </source>
</evidence>
<gene>
    <name evidence="7" type="ORF">BP5553_10092</name>
</gene>
<comment type="caution">
    <text evidence="7">The sequence shown here is derived from an EMBL/GenBank/DDBJ whole genome shotgun (WGS) entry which is preliminary data.</text>
</comment>
<dbReference type="GO" id="GO:0004107">
    <property type="term" value="F:chorismate synthase activity"/>
    <property type="evidence" value="ECO:0007669"/>
    <property type="project" value="UniProtKB-EC"/>
</dbReference>
<keyword evidence="5" id="KW-0057">Aromatic amino acid biosynthesis</keyword>
<dbReference type="Pfam" id="PF01264">
    <property type="entry name" value="Chorismate_synt"/>
    <property type="match status" value="1"/>
</dbReference>
<proteinExistence type="inferred from homology"/>
<name>A0A370TAA2_9HELO</name>
<keyword evidence="8" id="KW-1185">Reference proteome</keyword>
<dbReference type="Proteomes" id="UP000254866">
    <property type="component" value="Unassembled WGS sequence"/>
</dbReference>
<comment type="similarity">
    <text evidence="2">Belongs to the chorismate synthase family.</text>
</comment>
<reference evidence="7 8" key="1">
    <citation type="journal article" date="2018" name="IMA Fungus">
        <title>IMA Genome-F 9: Draft genome sequence of Annulohypoxylon stygium, Aspergillus mulundensis, Berkeleyomyces basicola (syn. Thielaviopsis basicola), Ceratocystis smalleyi, two Cercospora beticola strains, Coleophoma cylindrospora, Fusarium fracticaudum, Phialophora cf. hyalina, and Morchella septimelata.</title>
        <authorList>
            <person name="Wingfield B.D."/>
            <person name="Bills G.F."/>
            <person name="Dong Y."/>
            <person name="Huang W."/>
            <person name="Nel W.J."/>
            <person name="Swalarsk-Parry B.S."/>
            <person name="Vaghefi N."/>
            <person name="Wilken P.M."/>
            <person name="An Z."/>
            <person name="de Beer Z.W."/>
            <person name="De Vos L."/>
            <person name="Chen L."/>
            <person name="Duong T.A."/>
            <person name="Gao Y."/>
            <person name="Hammerbacher A."/>
            <person name="Kikkert J.R."/>
            <person name="Li Y."/>
            <person name="Li H."/>
            <person name="Li K."/>
            <person name="Li Q."/>
            <person name="Liu X."/>
            <person name="Ma X."/>
            <person name="Naidoo K."/>
            <person name="Pethybridge S.J."/>
            <person name="Sun J."/>
            <person name="Steenkamp E.T."/>
            <person name="van der Nest M.A."/>
            <person name="van Wyk S."/>
            <person name="Wingfield M.J."/>
            <person name="Xiong C."/>
            <person name="Yue Q."/>
            <person name="Zhang X."/>
        </authorList>
    </citation>
    <scope>NUCLEOTIDE SEQUENCE [LARGE SCALE GENOMIC DNA]</scope>
    <source>
        <strain evidence="7 8">BP 5553</strain>
    </source>
</reference>
<keyword evidence="6" id="KW-0456">Lyase</keyword>
<dbReference type="GO" id="GO:0009073">
    <property type="term" value="P:aromatic amino acid family biosynthetic process"/>
    <property type="evidence" value="ECO:0007669"/>
    <property type="project" value="UniProtKB-KW"/>
</dbReference>
<dbReference type="GO" id="GO:0005829">
    <property type="term" value="C:cytosol"/>
    <property type="evidence" value="ECO:0007669"/>
    <property type="project" value="TreeGrafter"/>
</dbReference>
<evidence type="ECO:0000313" key="7">
    <source>
        <dbReference type="EMBL" id="RDL30747.1"/>
    </source>
</evidence>
<dbReference type="PANTHER" id="PTHR21085:SF0">
    <property type="entry name" value="CHORISMATE SYNTHASE"/>
    <property type="match status" value="1"/>
</dbReference>
<dbReference type="AlphaFoldDB" id="A0A370TAA2"/>
<dbReference type="GeneID" id="43602941"/>
<evidence type="ECO:0000256" key="5">
    <source>
        <dbReference type="ARBA" id="ARBA00023141"/>
    </source>
</evidence>
<evidence type="ECO:0000256" key="4">
    <source>
        <dbReference type="ARBA" id="ARBA00022605"/>
    </source>
</evidence>
<dbReference type="InterPro" id="IPR035904">
    <property type="entry name" value="Chorismate_synth_AroC_sf"/>
</dbReference>
<evidence type="ECO:0000256" key="3">
    <source>
        <dbReference type="ARBA" id="ARBA00013036"/>
    </source>
</evidence>
<evidence type="ECO:0000256" key="2">
    <source>
        <dbReference type="ARBA" id="ARBA00008014"/>
    </source>
</evidence>
<dbReference type="PANTHER" id="PTHR21085">
    <property type="entry name" value="CHORISMATE SYNTHASE"/>
    <property type="match status" value="1"/>
</dbReference>
<dbReference type="OrthoDB" id="1721239at2759"/>
<comment type="pathway">
    <text evidence="1">Metabolic intermediate biosynthesis; chorismate biosynthesis; chorismate from D-erythrose 4-phosphate and phosphoenolpyruvate: step 7/7.</text>
</comment>
<accession>A0A370TAA2</accession>
<dbReference type="InterPro" id="IPR000453">
    <property type="entry name" value="Chorismate_synth"/>
</dbReference>
<dbReference type="STRING" id="2656787.A0A370TAA2"/>
<organism evidence="7 8">
    <name type="scientific">Venustampulla echinocandica</name>
    <dbReference type="NCBI Taxonomy" id="2656787"/>
    <lineage>
        <taxon>Eukaryota</taxon>
        <taxon>Fungi</taxon>
        <taxon>Dikarya</taxon>
        <taxon>Ascomycota</taxon>
        <taxon>Pezizomycotina</taxon>
        <taxon>Leotiomycetes</taxon>
        <taxon>Helotiales</taxon>
        <taxon>Pleuroascaceae</taxon>
        <taxon>Venustampulla</taxon>
    </lineage>
</organism>
<keyword evidence="4" id="KW-0028">Amino-acid biosynthesis</keyword>
<evidence type="ECO:0000256" key="1">
    <source>
        <dbReference type="ARBA" id="ARBA00005044"/>
    </source>
</evidence>
<dbReference type="EC" id="4.2.3.5" evidence="3"/>
<dbReference type="Gene3D" id="3.60.150.10">
    <property type="entry name" value="Chorismate synthase AroC"/>
    <property type="match status" value="1"/>
</dbReference>
<dbReference type="EMBL" id="NPIC01000014">
    <property type="protein sequence ID" value="RDL30747.1"/>
    <property type="molecule type" value="Genomic_DNA"/>
</dbReference>
<dbReference type="GO" id="GO:0008652">
    <property type="term" value="P:amino acid biosynthetic process"/>
    <property type="evidence" value="ECO:0007669"/>
    <property type="project" value="UniProtKB-KW"/>
</dbReference>
<protein>
    <recommendedName>
        <fullName evidence="3">chorismate synthase</fullName>
        <ecNumber evidence="3">4.2.3.5</ecNumber>
    </recommendedName>
</protein>
<dbReference type="GO" id="GO:0009423">
    <property type="term" value="P:chorismate biosynthetic process"/>
    <property type="evidence" value="ECO:0007669"/>
    <property type="project" value="TreeGrafter"/>
</dbReference>
<evidence type="ECO:0000256" key="6">
    <source>
        <dbReference type="ARBA" id="ARBA00023239"/>
    </source>
</evidence>
<dbReference type="RefSeq" id="XP_031865123.1">
    <property type="nucleotide sequence ID" value="XM_032018715.1"/>
</dbReference>
<sequence>MGQSHTGAHIYFTVAFKPPATIGLPQNTVTYDEIEGVLGANGRHDLCVVGRAIPIVEAMSSLVLMDALMAQKARVGVRDDLVLDRATAAK</sequence>
<dbReference type="SUPFAM" id="SSF103263">
    <property type="entry name" value="Chorismate synthase, AroC"/>
    <property type="match status" value="1"/>
</dbReference>
<dbReference type="GO" id="GO:0010181">
    <property type="term" value="F:FMN binding"/>
    <property type="evidence" value="ECO:0007669"/>
    <property type="project" value="TreeGrafter"/>
</dbReference>